<dbReference type="Pfam" id="PF13116">
    <property type="entry name" value="YhdP"/>
    <property type="match status" value="1"/>
</dbReference>
<organism evidence="2 3">
    <name type="scientific">Maribellus luteus</name>
    <dbReference type="NCBI Taxonomy" id="2305463"/>
    <lineage>
        <taxon>Bacteria</taxon>
        <taxon>Pseudomonadati</taxon>
        <taxon>Bacteroidota</taxon>
        <taxon>Bacteroidia</taxon>
        <taxon>Marinilabiliales</taxon>
        <taxon>Prolixibacteraceae</taxon>
        <taxon>Maribellus</taxon>
    </lineage>
</organism>
<gene>
    <name evidence="2" type="ORF">D1614_24555</name>
</gene>
<feature type="domain" description="YhdP central" evidence="1">
    <location>
        <begin position="3"/>
        <end position="169"/>
    </location>
</feature>
<sequence>PAVPGVENLSGNAVFSNDKGTLRIESNDSALLLPGTFADARVPLDRLQGTLRWTYRKQELVVTSDNLAFSNDDLSARITGSYRHAPDTSHLGTIDLKGSLDRASVARVPRYLPLSIGQHLRDYLGGALQAGTASNVNFALAGDLHDFPFRPPHKGVFRVEVPMQDVTYQPAPVEAAHNPPGQAPTHPGS</sequence>
<keyword evidence="3" id="KW-1185">Reference proteome</keyword>
<dbReference type="PANTHER" id="PTHR38690">
    <property type="entry name" value="PROTEASE-RELATED"/>
    <property type="match status" value="1"/>
</dbReference>
<evidence type="ECO:0000259" key="1">
    <source>
        <dbReference type="Pfam" id="PF13116"/>
    </source>
</evidence>
<dbReference type="InterPro" id="IPR011836">
    <property type="entry name" value="YhdP"/>
</dbReference>
<proteinExistence type="predicted"/>
<dbReference type="InterPro" id="IPR025263">
    <property type="entry name" value="YhdP_central"/>
</dbReference>
<comment type="caution">
    <text evidence="2">The sequence shown here is derived from an EMBL/GenBank/DDBJ whole genome shotgun (WGS) entry which is preliminary data.</text>
</comment>
<protein>
    <submittedName>
        <fullName evidence="2">TIGR02099 family protein</fullName>
    </submittedName>
</protein>
<evidence type="ECO:0000313" key="3">
    <source>
        <dbReference type="Proteomes" id="UP000265926"/>
    </source>
</evidence>
<feature type="non-terminal residue" evidence="2">
    <location>
        <position position="189"/>
    </location>
</feature>
<name>A0A399SKE2_9BACT</name>
<dbReference type="AlphaFoldDB" id="A0A399SKE2"/>
<evidence type="ECO:0000313" key="2">
    <source>
        <dbReference type="EMBL" id="RIJ44060.1"/>
    </source>
</evidence>
<dbReference type="EMBL" id="QWGR01000188">
    <property type="protein sequence ID" value="RIJ44060.1"/>
    <property type="molecule type" value="Genomic_DNA"/>
</dbReference>
<dbReference type="Proteomes" id="UP000265926">
    <property type="component" value="Unassembled WGS sequence"/>
</dbReference>
<accession>A0A399SKE2</accession>
<reference evidence="2 3" key="1">
    <citation type="submission" date="2018-08" db="EMBL/GenBank/DDBJ databases">
        <title>Pallidiluteibacterium maritimus gen. nov., sp. nov., isolated from coastal sediment.</title>
        <authorList>
            <person name="Zhou L.Y."/>
        </authorList>
    </citation>
    <scope>NUCLEOTIDE SEQUENCE [LARGE SCALE GENOMIC DNA]</scope>
    <source>
        <strain evidence="2 3">XSD2</strain>
    </source>
</reference>
<dbReference type="PANTHER" id="PTHR38690:SF1">
    <property type="entry name" value="PROTEASE"/>
    <property type="match status" value="1"/>
</dbReference>
<feature type="non-terminal residue" evidence="2">
    <location>
        <position position="1"/>
    </location>
</feature>